<dbReference type="Proteomes" id="UP000243063">
    <property type="component" value="Chromosome I"/>
</dbReference>
<evidence type="ECO:0000313" key="1">
    <source>
        <dbReference type="EMBL" id="SDT88777.1"/>
    </source>
</evidence>
<name>A0A1H2E153_9GAMM</name>
<proteinExistence type="predicted"/>
<gene>
    <name evidence="1" type="ORF">SAMN05216580_0196</name>
</gene>
<dbReference type="EMBL" id="LT629780">
    <property type="protein sequence ID" value="SDT88777.1"/>
    <property type="molecule type" value="Genomic_DNA"/>
</dbReference>
<dbReference type="InterPro" id="IPR046507">
    <property type="entry name" value="DUF6685"/>
</dbReference>
<protein>
    <submittedName>
        <fullName evidence="1">Uncharacterized protein</fullName>
    </submittedName>
</protein>
<keyword evidence="2" id="KW-1185">Reference proteome</keyword>
<evidence type="ECO:0000313" key="2">
    <source>
        <dbReference type="Proteomes" id="UP000243063"/>
    </source>
</evidence>
<dbReference type="AlphaFoldDB" id="A0A1H2E153"/>
<organism evidence="1 2">
    <name type="scientific">Geopseudomonas guangdongensis</name>
    <dbReference type="NCBI Taxonomy" id="1245526"/>
    <lineage>
        <taxon>Bacteria</taxon>
        <taxon>Pseudomonadati</taxon>
        <taxon>Pseudomonadota</taxon>
        <taxon>Gammaproteobacteria</taxon>
        <taxon>Pseudomonadales</taxon>
        <taxon>Pseudomonadaceae</taxon>
        <taxon>Geopseudomonas</taxon>
    </lineage>
</organism>
<accession>A0A1H2E153</accession>
<reference evidence="2" key="1">
    <citation type="submission" date="2016-10" db="EMBL/GenBank/DDBJ databases">
        <authorList>
            <person name="Varghese N."/>
            <person name="Submissions S."/>
        </authorList>
    </citation>
    <scope>NUCLEOTIDE SEQUENCE [LARGE SCALE GENOMIC DNA]</scope>
    <source>
        <strain evidence="2">CCTCC 2012022</strain>
    </source>
</reference>
<dbReference type="Pfam" id="PF20390">
    <property type="entry name" value="DUF6685"/>
    <property type="match status" value="1"/>
</dbReference>
<sequence length="289" mass="32313">MPLPPSLSTRLSSMARRLGLAPRGHDWLTEQAARLQLPFAPLPAMPDSVWWPDGAPLQRLADLPRGALSGPVQEDKACAHAALCALVRLEERELSEFDLRWIDGLGTRPPLDAQTCRRLEDYAATPVCRGIRLISYKDFTRALQQALPPQPTDALHLRQASWRGERYFHDGERDPAALACAVAYARRRGLTMHFRARLSEYRLSRCGLDKLDRSHHVLAMPVETWSDARFMRLLLAGMPYARLSLLREPGAAEFLLLPRQHEASDALGAGLRQAGAADVIGWLRRLLPA</sequence>